<dbReference type="InterPro" id="IPR002872">
    <property type="entry name" value="Proline_DH_dom"/>
</dbReference>
<evidence type="ECO:0000256" key="9">
    <source>
        <dbReference type="PIRSR" id="PIRSR000196-1"/>
    </source>
</evidence>
<keyword evidence="13" id="KW-1185">Reference proteome</keyword>
<dbReference type="STRING" id="1409788.NC99_46580"/>
<dbReference type="SUPFAM" id="SSF51730">
    <property type="entry name" value="FAD-linked oxidoreductase"/>
    <property type="match status" value="1"/>
</dbReference>
<reference evidence="13" key="1">
    <citation type="submission" date="2015-07" db="EMBL/GenBank/DDBJ databases">
        <title>Genome sequencing of Sunxiuqinia dokdonensis strain SK.</title>
        <authorList>
            <person name="Ahn S."/>
            <person name="Kim B.-C."/>
        </authorList>
    </citation>
    <scope>NUCLEOTIDE SEQUENCE [LARGE SCALE GENOMIC DNA]</scope>
    <source>
        <strain evidence="13">SK</strain>
    </source>
</reference>
<dbReference type="GO" id="GO:0010133">
    <property type="term" value="P:L-proline catabolic process to L-glutamate"/>
    <property type="evidence" value="ECO:0007669"/>
    <property type="project" value="UniProtKB-UniPathway"/>
</dbReference>
<dbReference type="EC" id="1.5.5.2" evidence="2"/>
<feature type="binding site" evidence="9">
    <location>
        <position position="283"/>
    </location>
    <ligand>
        <name>substrate</name>
    </ligand>
</feature>
<evidence type="ECO:0000256" key="6">
    <source>
        <dbReference type="ARBA" id="ARBA00023002"/>
    </source>
</evidence>
<feature type="binding site" evidence="9">
    <location>
        <position position="89"/>
    </location>
    <ligand>
        <name>substrate</name>
    </ligand>
</feature>
<accession>A0A0L8V249</accession>
<feature type="binding site" evidence="10">
    <location>
        <position position="153"/>
    </location>
    <ligand>
        <name>FAD</name>
        <dbReference type="ChEBI" id="CHEBI:57692"/>
    </ligand>
</feature>
<comment type="catalytic activity">
    <reaction evidence="8">
        <text>L-proline + a quinone = (S)-1-pyrroline-5-carboxylate + a quinol + H(+)</text>
        <dbReference type="Rhea" id="RHEA:23784"/>
        <dbReference type="ChEBI" id="CHEBI:15378"/>
        <dbReference type="ChEBI" id="CHEBI:17388"/>
        <dbReference type="ChEBI" id="CHEBI:24646"/>
        <dbReference type="ChEBI" id="CHEBI:60039"/>
        <dbReference type="ChEBI" id="CHEBI:132124"/>
        <dbReference type="EC" id="1.5.5.2"/>
    </reaction>
</comment>
<dbReference type="UniPathway" id="UPA00261">
    <property type="reaction ID" value="UER00373"/>
</dbReference>
<dbReference type="InterPro" id="IPR015659">
    <property type="entry name" value="Proline_oxidase"/>
</dbReference>
<comment type="pathway">
    <text evidence="1">Amino-acid degradation; L-proline degradation into L-glutamate; L-glutamate from L-proline: step 1/2.</text>
</comment>
<dbReference type="PIRSF" id="PIRSF000196">
    <property type="entry name" value="Pro_dehydrog"/>
    <property type="match status" value="1"/>
</dbReference>
<dbReference type="PANTHER" id="PTHR13914:SF0">
    <property type="entry name" value="PROLINE DEHYDROGENASE 1, MITOCHONDRIAL"/>
    <property type="match status" value="1"/>
</dbReference>
<dbReference type="GO" id="GO:0004657">
    <property type="term" value="F:proline dehydrogenase activity"/>
    <property type="evidence" value="ECO:0007669"/>
    <property type="project" value="UniProtKB-EC"/>
</dbReference>
<evidence type="ECO:0000256" key="2">
    <source>
        <dbReference type="ARBA" id="ARBA00012695"/>
    </source>
</evidence>
<keyword evidence="5 10" id="KW-0274">FAD</keyword>
<evidence type="ECO:0000256" key="1">
    <source>
        <dbReference type="ARBA" id="ARBA00004739"/>
    </source>
</evidence>
<evidence type="ECO:0000256" key="7">
    <source>
        <dbReference type="ARBA" id="ARBA00023062"/>
    </source>
</evidence>
<keyword evidence="3" id="KW-0285">Flavoprotein</keyword>
<keyword evidence="6" id="KW-0560">Oxidoreductase</keyword>
<dbReference type="AlphaFoldDB" id="A0A0L8V249"/>
<dbReference type="OrthoDB" id="9773461at2"/>
<evidence type="ECO:0000256" key="4">
    <source>
        <dbReference type="ARBA" id="ARBA00022741"/>
    </source>
</evidence>
<dbReference type="Gene3D" id="3.20.20.220">
    <property type="match status" value="1"/>
</dbReference>
<keyword evidence="7" id="KW-0642">Proline metabolism</keyword>
<feature type="binding site" evidence="10">
    <location>
        <begin position="221"/>
        <end position="222"/>
    </location>
    <ligand>
        <name>FAD</name>
        <dbReference type="ChEBI" id="CHEBI:57692"/>
    </ligand>
</feature>
<protein>
    <recommendedName>
        <fullName evidence="2">proline dehydrogenase</fullName>
        <ecNumber evidence="2">1.5.5.2</ecNumber>
    </recommendedName>
</protein>
<evidence type="ECO:0000313" key="12">
    <source>
        <dbReference type="EMBL" id="KOH42491.1"/>
    </source>
</evidence>
<evidence type="ECO:0000256" key="10">
    <source>
        <dbReference type="PIRSR" id="PIRSR000196-2"/>
    </source>
</evidence>
<dbReference type="EMBL" id="LGIA01000225">
    <property type="protein sequence ID" value="KOH42491.1"/>
    <property type="molecule type" value="Genomic_DNA"/>
</dbReference>
<evidence type="ECO:0000256" key="8">
    <source>
        <dbReference type="ARBA" id="ARBA00048779"/>
    </source>
</evidence>
<evidence type="ECO:0000259" key="11">
    <source>
        <dbReference type="Pfam" id="PF01619"/>
    </source>
</evidence>
<organism evidence="12 13">
    <name type="scientific">Sunxiuqinia dokdonensis</name>
    <dbReference type="NCBI Taxonomy" id="1409788"/>
    <lineage>
        <taxon>Bacteria</taxon>
        <taxon>Pseudomonadati</taxon>
        <taxon>Bacteroidota</taxon>
        <taxon>Bacteroidia</taxon>
        <taxon>Marinilabiliales</taxon>
        <taxon>Prolixibacteraceae</taxon>
        <taxon>Sunxiuqinia</taxon>
    </lineage>
</organism>
<keyword evidence="4 10" id="KW-0547">Nucleotide-binding</keyword>
<dbReference type="InterPro" id="IPR008219">
    <property type="entry name" value="PRODH_bac_arc"/>
</dbReference>
<dbReference type="Pfam" id="PF01619">
    <property type="entry name" value="Pro_dh"/>
    <property type="match status" value="1"/>
</dbReference>
<sequence length="303" mass="35554">MLNKMIADLLPYMPKKLIWQFSKRYIAGEGMEDGLEVSRKLNEQNIEVTIDLLGEFITSLDQAEENKKQYLDIIERFTSENIQGNFSLKPTMFGLLIDEEECYRHLREIVAKAAEKNNFVRIDMEDSQCVDIELELFKKLKKEFSGHVGLVIQAYLRRTLDDLLDFSNFPSNGHPLNFRLCKGIYVEPKQIAYKDYQEVRNHYLEDLELMFKNKMYAGIATHDKFLVEEAMKLIEKHQVPKSMYEFQMLYGVTPELRNSIVAAGHKMRVYVPFGKQWFNYSTRRLKENPEIASHIIKALFLKG</sequence>
<feature type="binding site" evidence="9">
    <location>
        <position position="284"/>
    </location>
    <ligand>
        <name>substrate</name>
    </ligand>
</feature>
<dbReference type="PANTHER" id="PTHR13914">
    <property type="entry name" value="PROLINE OXIDASE"/>
    <property type="match status" value="1"/>
</dbReference>
<comment type="caution">
    <text evidence="12">The sequence shown here is derived from an EMBL/GenBank/DDBJ whole genome shotgun (WGS) entry which is preliminary data.</text>
</comment>
<dbReference type="Proteomes" id="UP000036958">
    <property type="component" value="Unassembled WGS sequence"/>
</dbReference>
<dbReference type="InterPro" id="IPR029041">
    <property type="entry name" value="FAD-linked_oxidoreductase-like"/>
</dbReference>
<feature type="domain" description="Proline dehydrogenase" evidence="11">
    <location>
        <begin position="38"/>
        <end position="294"/>
    </location>
</feature>
<dbReference type="RefSeq" id="WP_053189025.1">
    <property type="nucleotide sequence ID" value="NZ_LGIA01000225.1"/>
</dbReference>
<name>A0A0L8V249_9BACT</name>
<dbReference type="GO" id="GO:0000166">
    <property type="term" value="F:nucleotide binding"/>
    <property type="evidence" value="ECO:0007669"/>
    <property type="project" value="UniProtKB-KW"/>
</dbReference>
<evidence type="ECO:0000256" key="5">
    <source>
        <dbReference type="ARBA" id="ARBA00022827"/>
    </source>
</evidence>
<comment type="cofactor">
    <cofactor evidence="10">
        <name>FAD</name>
        <dbReference type="ChEBI" id="CHEBI:57692"/>
    </cofactor>
    <text evidence="10">Binds 1 FAD per subunit.</text>
</comment>
<dbReference type="PATRIC" id="fig|1409788.3.peg.4765"/>
<evidence type="ECO:0000313" key="13">
    <source>
        <dbReference type="Proteomes" id="UP000036958"/>
    </source>
</evidence>
<evidence type="ECO:0000256" key="3">
    <source>
        <dbReference type="ARBA" id="ARBA00022630"/>
    </source>
</evidence>
<feature type="binding site" evidence="10">
    <location>
        <position position="124"/>
    </location>
    <ligand>
        <name>FAD</name>
        <dbReference type="ChEBI" id="CHEBI:57692"/>
    </ligand>
</feature>
<gene>
    <name evidence="12" type="ORF">NC99_46580</name>
</gene>
<proteinExistence type="predicted"/>